<dbReference type="OrthoDB" id="2420863at2759"/>
<gene>
    <name evidence="1" type="ORF">RFULGI_LOCUS12278</name>
</gene>
<dbReference type="Proteomes" id="UP000789396">
    <property type="component" value="Unassembled WGS sequence"/>
</dbReference>
<name>A0A9N9IF38_9GLOM</name>
<organism evidence="1 2">
    <name type="scientific">Racocetra fulgida</name>
    <dbReference type="NCBI Taxonomy" id="60492"/>
    <lineage>
        <taxon>Eukaryota</taxon>
        <taxon>Fungi</taxon>
        <taxon>Fungi incertae sedis</taxon>
        <taxon>Mucoromycota</taxon>
        <taxon>Glomeromycotina</taxon>
        <taxon>Glomeromycetes</taxon>
        <taxon>Diversisporales</taxon>
        <taxon>Gigasporaceae</taxon>
        <taxon>Racocetra</taxon>
    </lineage>
</organism>
<accession>A0A9N9IF38</accession>
<keyword evidence="2" id="KW-1185">Reference proteome</keyword>
<proteinExistence type="predicted"/>
<dbReference type="EMBL" id="CAJVPZ010028981">
    <property type="protein sequence ID" value="CAG8732899.1"/>
    <property type="molecule type" value="Genomic_DNA"/>
</dbReference>
<dbReference type="AlphaFoldDB" id="A0A9N9IF38"/>
<reference evidence="1" key="1">
    <citation type="submission" date="2021-06" db="EMBL/GenBank/DDBJ databases">
        <authorList>
            <person name="Kallberg Y."/>
            <person name="Tangrot J."/>
            <person name="Rosling A."/>
        </authorList>
    </citation>
    <scope>NUCLEOTIDE SEQUENCE</scope>
    <source>
        <strain evidence="1">IN212</strain>
    </source>
</reference>
<protein>
    <submittedName>
        <fullName evidence="1">2553_t:CDS:1</fullName>
    </submittedName>
</protein>
<sequence length="84" mass="9130">EKQSIGTFSDIPITIDIGNNTLTISDEFSVLPTEKDSNGKDISLFILGTRWQHQAGWEPIVKGEFTASVNGKTITISLSVYNSG</sequence>
<evidence type="ECO:0000313" key="2">
    <source>
        <dbReference type="Proteomes" id="UP000789396"/>
    </source>
</evidence>
<comment type="caution">
    <text evidence="1">The sequence shown here is derived from an EMBL/GenBank/DDBJ whole genome shotgun (WGS) entry which is preliminary data.</text>
</comment>
<feature type="non-terminal residue" evidence="1">
    <location>
        <position position="1"/>
    </location>
</feature>
<evidence type="ECO:0000313" key="1">
    <source>
        <dbReference type="EMBL" id="CAG8732899.1"/>
    </source>
</evidence>